<protein>
    <recommendedName>
        <fullName evidence="3">Tc1-like transposase DDE domain-containing protein</fullName>
    </recommendedName>
</protein>
<name>A0AAD6FML4_9TELE</name>
<evidence type="ECO:0000313" key="2">
    <source>
        <dbReference type="Proteomes" id="UP001219934"/>
    </source>
</evidence>
<dbReference type="AlphaFoldDB" id="A0AAD6FML4"/>
<keyword evidence="2" id="KW-1185">Reference proteome</keyword>
<gene>
    <name evidence="1" type="ORF">JOQ06_028564</name>
</gene>
<dbReference type="InterPro" id="IPR036397">
    <property type="entry name" value="RNaseH_sf"/>
</dbReference>
<comment type="caution">
    <text evidence="1">The sequence shown here is derived from an EMBL/GenBank/DDBJ whole genome shotgun (WGS) entry which is preliminary data.</text>
</comment>
<sequence>MARLVQDDRKGTVTKTTTGYNQVFPSSDAPSSRITCLKAQIISNWFLEHDDEFTELKWPPPSPHLNPIEHLWDVVEPEIHIMDVQLTNLQQLCDAIMSIRTRISQECFQHLVEFMPRRIEAVLKADGGSSLVPARWA</sequence>
<organism evidence="1 2">
    <name type="scientific">Pogonophryne albipinna</name>
    <dbReference type="NCBI Taxonomy" id="1090488"/>
    <lineage>
        <taxon>Eukaryota</taxon>
        <taxon>Metazoa</taxon>
        <taxon>Chordata</taxon>
        <taxon>Craniata</taxon>
        <taxon>Vertebrata</taxon>
        <taxon>Euteleostomi</taxon>
        <taxon>Actinopterygii</taxon>
        <taxon>Neopterygii</taxon>
        <taxon>Teleostei</taxon>
        <taxon>Neoteleostei</taxon>
        <taxon>Acanthomorphata</taxon>
        <taxon>Eupercaria</taxon>
        <taxon>Perciformes</taxon>
        <taxon>Notothenioidei</taxon>
        <taxon>Pogonophryne</taxon>
    </lineage>
</organism>
<dbReference type="Gene3D" id="3.30.420.10">
    <property type="entry name" value="Ribonuclease H-like superfamily/Ribonuclease H"/>
    <property type="match status" value="1"/>
</dbReference>
<evidence type="ECO:0000313" key="1">
    <source>
        <dbReference type="EMBL" id="KAJ4939103.1"/>
    </source>
</evidence>
<evidence type="ECO:0008006" key="3">
    <source>
        <dbReference type="Google" id="ProtNLM"/>
    </source>
</evidence>
<reference evidence="1" key="1">
    <citation type="submission" date="2022-11" db="EMBL/GenBank/DDBJ databases">
        <title>Chromosome-level genome of Pogonophryne albipinna.</title>
        <authorList>
            <person name="Jo E."/>
        </authorList>
    </citation>
    <scope>NUCLEOTIDE SEQUENCE</scope>
    <source>
        <strain evidence="1">SGF0006</strain>
        <tissue evidence="1">Muscle</tissue>
    </source>
</reference>
<dbReference type="GO" id="GO:0003676">
    <property type="term" value="F:nucleic acid binding"/>
    <property type="evidence" value="ECO:0007669"/>
    <property type="project" value="InterPro"/>
</dbReference>
<proteinExistence type="predicted"/>
<dbReference type="EMBL" id="JAPTMU010000008">
    <property type="protein sequence ID" value="KAJ4939103.1"/>
    <property type="molecule type" value="Genomic_DNA"/>
</dbReference>
<dbReference type="Proteomes" id="UP001219934">
    <property type="component" value="Unassembled WGS sequence"/>
</dbReference>
<accession>A0AAD6FML4</accession>